<reference evidence="2 3" key="2">
    <citation type="submission" date="2020-06" db="EMBL/GenBank/DDBJ databases">
        <title>Antribacter stalactiti gen. nov., sp. nov., a new member of the family Nacardiaceae isolated from a cave.</title>
        <authorList>
            <person name="Kim I.S."/>
        </authorList>
    </citation>
    <scope>NUCLEOTIDE SEQUENCE [LARGE SCALE GENOMIC DNA]</scope>
    <source>
        <strain evidence="2 3">YC2-7</strain>
    </source>
</reference>
<reference evidence="2 3" key="1">
    <citation type="submission" date="2019-05" db="EMBL/GenBank/DDBJ databases">
        <authorList>
            <person name="Lee S.D."/>
        </authorList>
    </citation>
    <scope>NUCLEOTIDE SEQUENCE [LARGE SCALE GENOMIC DNA]</scope>
    <source>
        <strain evidence="2 3">YC2-7</strain>
    </source>
</reference>
<name>A0A848KK42_9NOCA</name>
<accession>A0A848KK42</accession>
<dbReference type="Proteomes" id="UP000535543">
    <property type="component" value="Unassembled WGS sequence"/>
</dbReference>
<feature type="region of interest" description="Disordered" evidence="1">
    <location>
        <begin position="70"/>
        <end position="94"/>
    </location>
</feature>
<dbReference type="EMBL" id="VCQU01000007">
    <property type="protein sequence ID" value="NMN97374.1"/>
    <property type="molecule type" value="Genomic_DNA"/>
</dbReference>
<gene>
    <name evidence="2" type="ORF">FGL95_20265</name>
</gene>
<proteinExistence type="predicted"/>
<evidence type="ECO:0000313" key="2">
    <source>
        <dbReference type="EMBL" id="NMN97374.1"/>
    </source>
</evidence>
<evidence type="ECO:0000313" key="3">
    <source>
        <dbReference type="Proteomes" id="UP000535543"/>
    </source>
</evidence>
<sequence length="94" mass="10781">MLPIDPTADFSRRAWVPCPNCDHGAECGHCQSGRNCDRHWQYLLSNQGRLVHLQCRDCAHLWQFTTRPARGVRPSAAETTECSQPSDRVRQRFS</sequence>
<comment type="caution">
    <text evidence="2">The sequence shown here is derived from an EMBL/GenBank/DDBJ whole genome shotgun (WGS) entry which is preliminary data.</text>
</comment>
<dbReference type="AlphaFoldDB" id="A0A848KK42"/>
<keyword evidence="3" id="KW-1185">Reference proteome</keyword>
<feature type="compositionally biased region" description="Polar residues" evidence="1">
    <location>
        <begin position="77"/>
        <end position="86"/>
    </location>
</feature>
<organism evidence="2 3">
    <name type="scientific">Antrihabitans stalactiti</name>
    <dbReference type="NCBI Taxonomy" id="2584121"/>
    <lineage>
        <taxon>Bacteria</taxon>
        <taxon>Bacillati</taxon>
        <taxon>Actinomycetota</taxon>
        <taxon>Actinomycetes</taxon>
        <taxon>Mycobacteriales</taxon>
        <taxon>Nocardiaceae</taxon>
        <taxon>Antrihabitans</taxon>
    </lineage>
</organism>
<evidence type="ECO:0000256" key="1">
    <source>
        <dbReference type="SAM" id="MobiDB-lite"/>
    </source>
</evidence>
<protein>
    <submittedName>
        <fullName evidence="2">Uncharacterized protein</fullName>
    </submittedName>
</protein>